<dbReference type="InterPro" id="IPR026960">
    <property type="entry name" value="RVT-Znf"/>
</dbReference>
<evidence type="ECO:0000259" key="2">
    <source>
        <dbReference type="Pfam" id="PF13966"/>
    </source>
</evidence>
<keyword evidence="1" id="KW-0812">Transmembrane</keyword>
<evidence type="ECO:0000313" key="4">
    <source>
        <dbReference type="Proteomes" id="UP000195402"/>
    </source>
</evidence>
<comment type="caution">
    <text evidence="3">The sequence shown here is derived from an EMBL/GenBank/DDBJ whole genome shotgun (WGS) entry which is preliminary data.</text>
</comment>
<reference evidence="3 4" key="1">
    <citation type="journal article" date="2017" name="Mol. Plant">
        <title>The Genome of Medicinal Plant Macleaya cordata Provides New Insights into Benzylisoquinoline Alkaloids Metabolism.</title>
        <authorList>
            <person name="Liu X."/>
            <person name="Liu Y."/>
            <person name="Huang P."/>
            <person name="Ma Y."/>
            <person name="Qing Z."/>
            <person name="Tang Q."/>
            <person name="Cao H."/>
            <person name="Cheng P."/>
            <person name="Zheng Y."/>
            <person name="Yuan Z."/>
            <person name="Zhou Y."/>
            <person name="Liu J."/>
            <person name="Tang Z."/>
            <person name="Zhuo Y."/>
            <person name="Zhang Y."/>
            <person name="Yu L."/>
            <person name="Huang J."/>
            <person name="Yang P."/>
            <person name="Peng Q."/>
            <person name="Zhang J."/>
            <person name="Jiang W."/>
            <person name="Zhang Z."/>
            <person name="Lin K."/>
            <person name="Ro D.K."/>
            <person name="Chen X."/>
            <person name="Xiong X."/>
            <person name="Shang Y."/>
            <person name="Huang S."/>
            <person name="Zeng J."/>
        </authorList>
    </citation>
    <scope>NUCLEOTIDE SEQUENCE [LARGE SCALE GENOMIC DNA]</scope>
    <source>
        <strain evidence="4">cv. BLH2017</strain>
        <tissue evidence="3">Root</tissue>
    </source>
</reference>
<keyword evidence="3" id="KW-0808">Transferase</keyword>
<keyword evidence="3" id="KW-0548">Nucleotidyltransferase</keyword>
<dbReference type="OrthoDB" id="1750603at2759"/>
<dbReference type="Pfam" id="PF13966">
    <property type="entry name" value="zf-RVT"/>
    <property type="match status" value="1"/>
</dbReference>
<sequence length="104" mass="12312">MDNLTHRGTIVINRCPMCKHELESINHLFLHCEMARDILCFFHSEFGVDWVLPAKVTDYFLEKRVQHFSKIGNFFWVALPFGITWNIWKERNVRVFDGGELVSL</sequence>
<keyword evidence="1" id="KW-0472">Membrane</keyword>
<accession>A0A200R8R9</accession>
<evidence type="ECO:0000313" key="3">
    <source>
        <dbReference type="EMBL" id="OVA19129.1"/>
    </source>
</evidence>
<organism evidence="3 4">
    <name type="scientific">Macleaya cordata</name>
    <name type="common">Five-seeded plume-poppy</name>
    <name type="synonym">Bocconia cordata</name>
    <dbReference type="NCBI Taxonomy" id="56857"/>
    <lineage>
        <taxon>Eukaryota</taxon>
        <taxon>Viridiplantae</taxon>
        <taxon>Streptophyta</taxon>
        <taxon>Embryophyta</taxon>
        <taxon>Tracheophyta</taxon>
        <taxon>Spermatophyta</taxon>
        <taxon>Magnoliopsida</taxon>
        <taxon>Ranunculales</taxon>
        <taxon>Papaveraceae</taxon>
        <taxon>Papaveroideae</taxon>
        <taxon>Macleaya</taxon>
    </lineage>
</organism>
<protein>
    <submittedName>
        <fullName evidence="3">Reverse transcriptase zinc-binding domain</fullName>
    </submittedName>
</protein>
<proteinExistence type="predicted"/>
<keyword evidence="3" id="KW-0695">RNA-directed DNA polymerase</keyword>
<dbReference type="GO" id="GO:0003964">
    <property type="term" value="F:RNA-directed DNA polymerase activity"/>
    <property type="evidence" value="ECO:0007669"/>
    <property type="project" value="UniProtKB-KW"/>
</dbReference>
<feature type="domain" description="Reverse transcriptase zinc-binding" evidence="2">
    <location>
        <begin position="2"/>
        <end position="37"/>
    </location>
</feature>
<keyword evidence="4" id="KW-1185">Reference proteome</keyword>
<gene>
    <name evidence="3" type="ORF">BVC80_417g21</name>
</gene>
<feature type="transmembrane region" description="Helical" evidence="1">
    <location>
        <begin position="71"/>
        <end position="88"/>
    </location>
</feature>
<dbReference type="OMA" id="CEMARDI"/>
<dbReference type="InParanoid" id="A0A200R8R9"/>
<dbReference type="Proteomes" id="UP000195402">
    <property type="component" value="Unassembled WGS sequence"/>
</dbReference>
<evidence type="ECO:0000256" key="1">
    <source>
        <dbReference type="SAM" id="Phobius"/>
    </source>
</evidence>
<dbReference type="EMBL" id="MVGT01000255">
    <property type="protein sequence ID" value="OVA19129.1"/>
    <property type="molecule type" value="Genomic_DNA"/>
</dbReference>
<name>A0A200R8R9_MACCD</name>
<dbReference type="AlphaFoldDB" id="A0A200R8R9"/>
<keyword evidence="1" id="KW-1133">Transmembrane helix</keyword>